<dbReference type="Proteomes" id="UP000184518">
    <property type="component" value="Unassembled WGS sequence"/>
</dbReference>
<evidence type="ECO:0000313" key="3">
    <source>
        <dbReference type="Proteomes" id="UP000184518"/>
    </source>
</evidence>
<sequence>MITETLKILSIEELETELNARKQKEAQKREEKRNQYESLKKSVINDLVPAADKLSDEIQNFKAKAFSELGSLFDLLKDYSKRHQDGKGNFKIEDENYKIQFKRQGKGTFDERSHQAEKHIIDFLTSKYQGDRDTKDLIMSLLERKNGALDILLVQKLYSMEDRFDDENWREGIRLLKESYKFSLSKDYISFFKKDENNEWIGINLNFSY</sequence>
<proteinExistence type="predicted"/>
<organism evidence="2 3">
    <name type="scientific">Chryseobacterium arachidis</name>
    <dbReference type="NCBI Taxonomy" id="1416778"/>
    <lineage>
        <taxon>Bacteria</taxon>
        <taxon>Pseudomonadati</taxon>
        <taxon>Bacteroidota</taxon>
        <taxon>Flavobacteriia</taxon>
        <taxon>Flavobacteriales</taxon>
        <taxon>Weeksellaceae</taxon>
        <taxon>Chryseobacterium group</taxon>
        <taxon>Chryseobacterium</taxon>
    </lineage>
</organism>
<dbReference type="InterPro" id="IPR021505">
    <property type="entry name" value="Phage_B3_Orf6"/>
</dbReference>
<accession>A0A1M5F4W2</accession>
<protein>
    <recommendedName>
        <fullName evidence="4">DUF3164 family protein</fullName>
    </recommendedName>
</protein>
<dbReference type="STRING" id="1416778.SAMN05443633_107166"/>
<dbReference type="EMBL" id="FQUT01000007">
    <property type="protein sequence ID" value="SHF86573.1"/>
    <property type="molecule type" value="Genomic_DNA"/>
</dbReference>
<dbReference type="AlphaFoldDB" id="A0A1M5F4W2"/>
<keyword evidence="3" id="KW-1185">Reference proteome</keyword>
<dbReference type="Pfam" id="PF11363">
    <property type="entry name" value="DUF3164"/>
    <property type="match status" value="1"/>
</dbReference>
<dbReference type="OrthoDB" id="670235at2"/>
<dbReference type="RefSeq" id="WP_072959070.1">
    <property type="nucleotide sequence ID" value="NZ_FQUT01000007.1"/>
</dbReference>
<evidence type="ECO:0000256" key="1">
    <source>
        <dbReference type="SAM" id="Coils"/>
    </source>
</evidence>
<feature type="coiled-coil region" evidence="1">
    <location>
        <begin position="11"/>
        <end position="42"/>
    </location>
</feature>
<name>A0A1M5F4W2_9FLAO</name>
<gene>
    <name evidence="2" type="ORF">SAMN05443633_107166</name>
</gene>
<keyword evidence="1" id="KW-0175">Coiled coil</keyword>
<evidence type="ECO:0000313" key="2">
    <source>
        <dbReference type="EMBL" id="SHF86573.1"/>
    </source>
</evidence>
<evidence type="ECO:0008006" key="4">
    <source>
        <dbReference type="Google" id="ProtNLM"/>
    </source>
</evidence>
<reference evidence="3" key="1">
    <citation type="submission" date="2016-11" db="EMBL/GenBank/DDBJ databases">
        <authorList>
            <person name="Varghese N."/>
            <person name="Submissions S."/>
        </authorList>
    </citation>
    <scope>NUCLEOTIDE SEQUENCE [LARGE SCALE GENOMIC DNA]</scope>
    <source>
        <strain evidence="3">DSM 27619</strain>
    </source>
</reference>